<evidence type="ECO:0000256" key="1">
    <source>
        <dbReference type="ARBA" id="ARBA00009670"/>
    </source>
</evidence>
<dbReference type="EMBL" id="CP144690">
    <property type="protein sequence ID" value="WVY92244.1"/>
    <property type="molecule type" value="Genomic_DNA"/>
</dbReference>
<evidence type="ECO:0000313" key="3">
    <source>
        <dbReference type="Proteomes" id="UP001374535"/>
    </source>
</evidence>
<name>A0AAQ3MJ63_VIGMU</name>
<dbReference type="PANTHER" id="PTHR10566:SF119">
    <property type="entry name" value="OS04G0640500 PROTEIN"/>
    <property type="match status" value="1"/>
</dbReference>
<dbReference type="AlphaFoldDB" id="A0AAQ3MJ63"/>
<gene>
    <name evidence="2" type="ORF">V8G54_037758</name>
</gene>
<evidence type="ECO:0000313" key="2">
    <source>
        <dbReference type="EMBL" id="WVY92244.1"/>
    </source>
</evidence>
<proteinExistence type="inferred from homology"/>
<reference evidence="2 3" key="1">
    <citation type="journal article" date="2023" name="Life. Sci Alliance">
        <title>Evolutionary insights into 3D genome organization and epigenetic landscape of Vigna mungo.</title>
        <authorList>
            <person name="Junaid A."/>
            <person name="Singh B."/>
            <person name="Bhatia S."/>
        </authorList>
    </citation>
    <scope>NUCLEOTIDE SEQUENCE [LARGE SCALE GENOMIC DNA]</scope>
    <source>
        <strain evidence="2">Urdbean</strain>
    </source>
</reference>
<comment type="similarity">
    <text evidence="1">Belongs to the protein kinase superfamily. ADCK protein kinase family.</text>
</comment>
<accession>A0AAQ3MJ63</accession>
<sequence>MHPHSLSHWEPFALISSSPKAPSSPPHRPVHYRGLWRQRVHRRSRGTYSSRALLEADSLTEFWIPTIAAIYKWKPLLVARWLRQTGFAFEKWFGMRYIDTLSEYSETMFQVGAAELRKILVELGPTYIKIAQAISSQLFSKIAPESIAARWAWFGGMENGT</sequence>
<dbReference type="Proteomes" id="UP001374535">
    <property type="component" value="Chromosome 11"/>
</dbReference>
<keyword evidence="3" id="KW-1185">Reference proteome</keyword>
<dbReference type="PANTHER" id="PTHR10566">
    <property type="entry name" value="CHAPERONE-ACTIVITY OF BC1 COMPLEX CABC1 -RELATED"/>
    <property type="match status" value="1"/>
</dbReference>
<dbReference type="InterPro" id="IPR050154">
    <property type="entry name" value="UbiB_kinase"/>
</dbReference>
<protein>
    <submittedName>
        <fullName evidence="2">Uncharacterized protein</fullName>
    </submittedName>
</protein>
<organism evidence="2 3">
    <name type="scientific">Vigna mungo</name>
    <name type="common">Black gram</name>
    <name type="synonym">Phaseolus mungo</name>
    <dbReference type="NCBI Taxonomy" id="3915"/>
    <lineage>
        <taxon>Eukaryota</taxon>
        <taxon>Viridiplantae</taxon>
        <taxon>Streptophyta</taxon>
        <taxon>Embryophyta</taxon>
        <taxon>Tracheophyta</taxon>
        <taxon>Spermatophyta</taxon>
        <taxon>Magnoliopsida</taxon>
        <taxon>eudicotyledons</taxon>
        <taxon>Gunneridae</taxon>
        <taxon>Pentapetalae</taxon>
        <taxon>rosids</taxon>
        <taxon>fabids</taxon>
        <taxon>Fabales</taxon>
        <taxon>Fabaceae</taxon>
        <taxon>Papilionoideae</taxon>
        <taxon>50 kb inversion clade</taxon>
        <taxon>NPAAA clade</taxon>
        <taxon>indigoferoid/millettioid clade</taxon>
        <taxon>Phaseoleae</taxon>
        <taxon>Vigna</taxon>
    </lineage>
</organism>